<reference evidence="6" key="1">
    <citation type="journal article" date="2020" name="Cell">
        <title>Large-Scale Comparative Analyses of Tick Genomes Elucidate Their Genetic Diversity and Vector Capacities.</title>
        <authorList>
            <consortium name="Tick Genome and Microbiome Consortium (TIGMIC)"/>
            <person name="Jia N."/>
            <person name="Wang J."/>
            <person name="Shi W."/>
            <person name="Du L."/>
            <person name="Sun Y."/>
            <person name="Zhan W."/>
            <person name="Jiang J.F."/>
            <person name="Wang Q."/>
            <person name="Zhang B."/>
            <person name="Ji P."/>
            <person name="Bell-Sakyi L."/>
            <person name="Cui X.M."/>
            <person name="Yuan T.T."/>
            <person name="Jiang B.G."/>
            <person name="Yang W.F."/>
            <person name="Lam T.T."/>
            <person name="Chang Q.C."/>
            <person name="Ding S.J."/>
            <person name="Wang X.J."/>
            <person name="Zhu J.G."/>
            <person name="Ruan X.D."/>
            <person name="Zhao L."/>
            <person name="Wei J.T."/>
            <person name="Ye R.Z."/>
            <person name="Que T.C."/>
            <person name="Du C.H."/>
            <person name="Zhou Y.H."/>
            <person name="Cheng J.X."/>
            <person name="Dai P.F."/>
            <person name="Guo W.B."/>
            <person name="Han X.H."/>
            <person name="Huang E.J."/>
            <person name="Li L.F."/>
            <person name="Wei W."/>
            <person name="Gao Y.C."/>
            <person name="Liu J.Z."/>
            <person name="Shao H.Z."/>
            <person name="Wang X."/>
            <person name="Wang C.C."/>
            <person name="Yang T.C."/>
            <person name="Huo Q.B."/>
            <person name="Li W."/>
            <person name="Chen H.Y."/>
            <person name="Chen S.E."/>
            <person name="Zhou L.G."/>
            <person name="Ni X.B."/>
            <person name="Tian J.H."/>
            <person name="Sheng Y."/>
            <person name="Liu T."/>
            <person name="Pan Y.S."/>
            <person name="Xia L.Y."/>
            <person name="Li J."/>
            <person name="Zhao F."/>
            <person name="Cao W.C."/>
        </authorList>
    </citation>
    <scope>NUCLEOTIDE SEQUENCE</scope>
    <source>
        <strain evidence="6">Rsan-2018</strain>
    </source>
</reference>
<dbReference type="VEuPathDB" id="VectorBase:RSAN_048939"/>
<evidence type="ECO:0000256" key="1">
    <source>
        <dbReference type="ARBA" id="ARBA00004123"/>
    </source>
</evidence>
<dbReference type="PANTHER" id="PTHR46481">
    <property type="entry name" value="ZINC FINGER BED DOMAIN-CONTAINING PROTEIN 4"/>
    <property type="match status" value="1"/>
</dbReference>
<proteinExistence type="predicted"/>
<dbReference type="GO" id="GO:0008270">
    <property type="term" value="F:zinc ion binding"/>
    <property type="evidence" value="ECO:0007669"/>
    <property type="project" value="UniProtKB-KW"/>
</dbReference>
<comment type="caution">
    <text evidence="6">The sequence shown here is derived from an EMBL/GenBank/DDBJ whole genome shotgun (WGS) entry which is preliminary data.</text>
</comment>
<dbReference type="GO" id="GO:0005634">
    <property type="term" value="C:nucleus"/>
    <property type="evidence" value="ECO:0007669"/>
    <property type="project" value="UniProtKB-SubCell"/>
</dbReference>
<evidence type="ECO:0000313" key="6">
    <source>
        <dbReference type="EMBL" id="KAH7932604.1"/>
    </source>
</evidence>
<reference evidence="6" key="2">
    <citation type="submission" date="2021-09" db="EMBL/GenBank/DDBJ databases">
        <authorList>
            <person name="Jia N."/>
            <person name="Wang J."/>
            <person name="Shi W."/>
            <person name="Du L."/>
            <person name="Sun Y."/>
            <person name="Zhan W."/>
            <person name="Jiang J."/>
            <person name="Wang Q."/>
            <person name="Zhang B."/>
            <person name="Ji P."/>
            <person name="Sakyi L.B."/>
            <person name="Cui X."/>
            <person name="Yuan T."/>
            <person name="Jiang B."/>
            <person name="Yang W."/>
            <person name="Lam T.T.-Y."/>
            <person name="Chang Q."/>
            <person name="Ding S."/>
            <person name="Wang X."/>
            <person name="Zhu J."/>
            <person name="Ruan X."/>
            <person name="Zhao L."/>
            <person name="Wei J."/>
            <person name="Que T."/>
            <person name="Du C."/>
            <person name="Cheng J."/>
            <person name="Dai P."/>
            <person name="Han X."/>
            <person name="Huang E."/>
            <person name="Gao Y."/>
            <person name="Liu J."/>
            <person name="Shao H."/>
            <person name="Ye R."/>
            <person name="Li L."/>
            <person name="Wei W."/>
            <person name="Wang X."/>
            <person name="Wang C."/>
            <person name="Huo Q."/>
            <person name="Li W."/>
            <person name="Guo W."/>
            <person name="Chen H."/>
            <person name="Chen S."/>
            <person name="Zhou L."/>
            <person name="Zhou L."/>
            <person name="Ni X."/>
            <person name="Tian J."/>
            <person name="Zhou Y."/>
            <person name="Sheng Y."/>
            <person name="Liu T."/>
            <person name="Pan Y."/>
            <person name="Xia L."/>
            <person name="Li J."/>
            <person name="Zhao F."/>
            <person name="Cao W."/>
        </authorList>
    </citation>
    <scope>NUCLEOTIDE SEQUENCE</scope>
    <source>
        <strain evidence="6">Rsan-2018</strain>
        <tissue evidence="6">Larvae</tissue>
    </source>
</reference>
<dbReference type="EMBL" id="JABSTV010000823">
    <property type="protein sequence ID" value="KAH7985596.1"/>
    <property type="molecule type" value="Genomic_DNA"/>
</dbReference>
<protein>
    <submittedName>
        <fullName evidence="6">Uncharacterized protein</fullName>
    </submittedName>
</protein>
<keyword evidence="4" id="KW-0862">Zinc</keyword>
<dbReference type="InterPro" id="IPR052035">
    <property type="entry name" value="ZnF_BED_domain_contain"/>
</dbReference>
<dbReference type="InterPro" id="IPR012337">
    <property type="entry name" value="RNaseH-like_sf"/>
</dbReference>
<dbReference type="Proteomes" id="UP000821837">
    <property type="component" value="Unassembled WGS sequence"/>
</dbReference>
<organism evidence="6 8">
    <name type="scientific">Rhipicephalus sanguineus</name>
    <name type="common">Brown dog tick</name>
    <name type="synonym">Ixodes sanguineus</name>
    <dbReference type="NCBI Taxonomy" id="34632"/>
    <lineage>
        <taxon>Eukaryota</taxon>
        <taxon>Metazoa</taxon>
        <taxon>Ecdysozoa</taxon>
        <taxon>Arthropoda</taxon>
        <taxon>Chelicerata</taxon>
        <taxon>Arachnida</taxon>
        <taxon>Acari</taxon>
        <taxon>Parasitiformes</taxon>
        <taxon>Ixodida</taxon>
        <taxon>Ixodoidea</taxon>
        <taxon>Ixodidae</taxon>
        <taxon>Rhipicephalinae</taxon>
        <taxon>Rhipicephalus</taxon>
        <taxon>Rhipicephalus</taxon>
    </lineage>
</organism>
<keyword evidence="8" id="KW-1185">Reference proteome</keyword>
<evidence type="ECO:0000313" key="8">
    <source>
        <dbReference type="Proteomes" id="UP000821837"/>
    </source>
</evidence>
<keyword evidence="3" id="KW-0863">Zinc-finger</keyword>
<accession>A0A9D4P9B0</accession>
<dbReference type="SUPFAM" id="SSF53098">
    <property type="entry name" value="Ribonuclease H-like"/>
    <property type="match status" value="1"/>
</dbReference>
<name>A0A9D4P9B0_RHISA</name>
<keyword evidence="5" id="KW-0539">Nucleus</keyword>
<dbReference type="EMBL" id="JABSTV010001319">
    <property type="protein sequence ID" value="KAH7932604.1"/>
    <property type="molecule type" value="Genomic_DNA"/>
</dbReference>
<evidence type="ECO:0000256" key="5">
    <source>
        <dbReference type="ARBA" id="ARBA00023242"/>
    </source>
</evidence>
<evidence type="ECO:0000313" key="7">
    <source>
        <dbReference type="EMBL" id="KAH7985596.1"/>
    </source>
</evidence>
<dbReference type="AlphaFoldDB" id="A0A9D4P9B0"/>
<keyword evidence="2" id="KW-0479">Metal-binding</keyword>
<dbReference type="PANTHER" id="PTHR46481:SF10">
    <property type="entry name" value="ZINC FINGER BED DOMAIN-CONTAINING PROTEIN 39"/>
    <property type="match status" value="1"/>
</dbReference>
<evidence type="ECO:0000256" key="3">
    <source>
        <dbReference type="ARBA" id="ARBA00022771"/>
    </source>
</evidence>
<sequence length="287" mass="32244">MEPFRVVEREGFLQFVTVAVPGCKLSSRDDLREKFLPEKVSELKTKISSSLAGAEYVCIALDVWTSRSTEGFLAVEATFVDSDFAAHRHLLSFTRLTGSHTGARIRCEYDATLLQWNIADKVLRVVTDNASSMIKAFAFTGWETEEDDDYDNFDDCPERFTKELLSEFHQLEQFRFGCAAHSLHLAVKDAIRQDPNAEEVVRKCGAIVASIRKSTADTEEVLNVAGLHLESHNATRCVSYVIEIVRKSFTCAEELRRATLQEWLADSSPDIIKALIETLKLIGLSDD</sequence>
<comment type="subcellular location">
    <subcellularLocation>
        <location evidence="1">Nucleus</location>
    </subcellularLocation>
</comment>
<evidence type="ECO:0000256" key="4">
    <source>
        <dbReference type="ARBA" id="ARBA00022833"/>
    </source>
</evidence>
<evidence type="ECO:0000256" key="2">
    <source>
        <dbReference type="ARBA" id="ARBA00022723"/>
    </source>
</evidence>
<gene>
    <name evidence="6" type="ORF">HPB52_024273</name>
    <name evidence="7" type="ORF">HPB52_025534</name>
</gene>